<reference evidence="10" key="1">
    <citation type="submission" date="2020-11" db="EMBL/GenBank/DDBJ databases">
        <authorList>
            <consortium name="DOE Joint Genome Institute"/>
            <person name="Ahrendt S."/>
            <person name="Riley R."/>
            <person name="Andreopoulos W."/>
            <person name="Labutti K."/>
            <person name="Pangilinan J."/>
            <person name="Ruiz-Duenas F.J."/>
            <person name="Barrasa J.M."/>
            <person name="Sanchez-Garcia M."/>
            <person name="Camarero S."/>
            <person name="Miyauchi S."/>
            <person name="Serrano A."/>
            <person name="Linde D."/>
            <person name="Babiker R."/>
            <person name="Drula E."/>
            <person name="Ayuso-Fernandez I."/>
            <person name="Pacheco R."/>
            <person name="Padilla G."/>
            <person name="Ferreira P."/>
            <person name="Barriuso J."/>
            <person name="Kellner H."/>
            <person name="Castanera R."/>
            <person name="Alfaro M."/>
            <person name="Ramirez L."/>
            <person name="Pisabarro A.G."/>
            <person name="Kuo A."/>
            <person name="Tritt A."/>
            <person name="Lipzen A."/>
            <person name="He G."/>
            <person name="Yan M."/>
            <person name="Ng V."/>
            <person name="Cullen D."/>
            <person name="Martin F."/>
            <person name="Rosso M.-N."/>
            <person name="Henrissat B."/>
            <person name="Hibbett D."/>
            <person name="Martinez A.T."/>
            <person name="Grigoriev I.V."/>
        </authorList>
    </citation>
    <scope>NUCLEOTIDE SEQUENCE</scope>
    <source>
        <strain evidence="10">AH 40177</strain>
    </source>
</reference>
<evidence type="ECO:0000256" key="5">
    <source>
        <dbReference type="ARBA" id="ARBA00022840"/>
    </source>
</evidence>
<dbReference type="GO" id="GO:0005524">
    <property type="term" value="F:ATP binding"/>
    <property type="evidence" value="ECO:0007669"/>
    <property type="project" value="UniProtKB-KW"/>
</dbReference>
<evidence type="ECO:0000256" key="4">
    <source>
        <dbReference type="ARBA" id="ARBA00022806"/>
    </source>
</evidence>
<dbReference type="Pfam" id="PF00270">
    <property type="entry name" value="DEAD"/>
    <property type="match status" value="1"/>
</dbReference>
<evidence type="ECO:0000256" key="6">
    <source>
        <dbReference type="ARBA" id="ARBA00022884"/>
    </source>
</evidence>
<feature type="compositionally biased region" description="Basic and acidic residues" evidence="8">
    <location>
        <begin position="20"/>
        <end position="38"/>
    </location>
</feature>
<keyword evidence="4" id="KW-0347">Helicase</keyword>
<evidence type="ECO:0000256" key="3">
    <source>
        <dbReference type="ARBA" id="ARBA00022801"/>
    </source>
</evidence>
<dbReference type="InterPro" id="IPR027417">
    <property type="entry name" value="P-loop_NTPase"/>
</dbReference>
<evidence type="ECO:0000313" key="10">
    <source>
        <dbReference type="EMBL" id="KAF9061410.1"/>
    </source>
</evidence>
<evidence type="ECO:0000256" key="7">
    <source>
        <dbReference type="ARBA" id="ARBA00047984"/>
    </source>
</evidence>
<dbReference type="EMBL" id="JADNRY010000203">
    <property type="protein sequence ID" value="KAF9061410.1"/>
    <property type="molecule type" value="Genomic_DNA"/>
</dbReference>
<proteinExistence type="predicted"/>
<comment type="caution">
    <text evidence="10">The sequence shown here is derived from an EMBL/GenBank/DDBJ whole genome shotgun (WGS) entry which is preliminary data.</text>
</comment>
<gene>
    <name evidence="10" type="ORF">BDP27DRAFT_1429006</name>
</gene>
<sequence length="326" mass="36173">MDGTAIAKDKTKAKQWYLKQKKEWQKINKNKKPEKTGDGDNGEDDEDPEPDADAAEEEEVAVEVALEKNRPTKHCKVTEESVPVETLAVPHRKSPLPTPQASEALPIFPLPALPNPPSKSALALQGLDKVMQPRPEWKQSGCRAKMQDQDRGNYIRNRLRGQGNDAGTGLSQKMRKRLLELGITELLLVHIFNHPFISPSHSFLSSNLPTSLPAPPNPFNKALYQPYNPPRNVCILAPMGSGKTLVYVVPIVEILSSHIVTRIRTLIILPTCDLVMQVHEMFEAVNKGQGLKIGTATGQDISPVVSLVREDGHGDDQLMRRKDDNM</sequence>
<dbReference type="InterPro" id="IPR050079">
    <property type="entry name" value="DEAD_box_RNA_helicase"/>
</dbReference>
<dbReference type="Gene3D" id="3.40.50.300">
    <property type="entry name" value="P-loop containing nucleotide triphosphate hydrolases"/>
    <property type="match status" value="1"/>
</dbReference>
<keyword evidence="6" id="KW-0694">RNA-binding</keyword>
<dbReference type="PANTHER" id="PTHR47959">
    <property type="entry name" value="ATP-DEPENDENT RNA HELICASE RHLE-RELATED"/>
    <property type="match status" value="1"/>
</dbReference>
<keyword evidence="3" id="KW-0378">Hydrolase</keyword>
<dbReference type="OrthoDB" id="3370at2759"/>
<dbReference type="PANTHER" id="PTHR47959:SF1">
    <property type="entry name" value="ATP-DEPENDENT RNA HELICASE DBPA"/>
    <property type="match status" value="1"/>
</dbReference>
<protein>
    <recommendedName>
        <fullName evidence="1">RNA helicase</fullName>
        <ecNumber evidence="1">3.6.4.13</ecNumber>
    </recommendedName>
</protein>
<dbReference type="EC" id="3.6.4.13" evidence="1"/>
<dbReference type="GO" id="GO:0016787">
    <property type="term" value="F:hydrolase activity"/>
    <property type="evidence" value="ECO:0007669"/>
    <property type="project" value="UniProtKB-KW"/>
</dbReference>
<dbReference type="GO" id="GO:0003723">
    <property type="term" value="F:RNA binding"/>
    <property type="evidence" value="ECO:0007669"/>
    <property type="project" value="UniProtKB-KW"/>
</dbReference>
<feature type="region of interest" description="Disordered" evidence="8">
    <location>
        <begin position="1"/>
        <end position="61"/>
    </location>
</feature>
<keyword evidence="2" id="KW-0547">Nucleotide-binding</keyword>
<feature type="compositionally biased region" description="Acidic residues" evidence="8">
    <location>
        <begin position="40"/>
        <end position="61"/>
    </location>
</feature>
<name>A0A9P5TZD1_9AGAR</name>
<dbReference type="InterPro" id="IPR014001">
    <property type="entry name" value="Helicase_ATP-bd"/>
</dbReference>
<keyword evidence="5" id="KW-0067">ATP-binding</keyword>
<dbReference type="GO" id="GO:0003724">
    <property type="term" value="F:RNA helicase activity"/>
    <property type="evidence" value="ECO:0007669"/>
    <property type="project" value="UniProtKB-EC"/>
</dbReference>
<evidence type="ECO:0000259" key="9">
    <source>
        <dbReference type="PROSITE" id="PS51192"/>
    </source>
</evidence>
<dbReference type="Proteomes" id="UP000772434">
    <property type="component" value="Unassembled WGS sequence"/>
</dbReference>
<evidence type="ECO:0000256" key="8">
    <source>
        <dbReference type="SAM" id="MobiDB-lite"/>
    </source>
</evidence>
<dbReference type="InterPro" id="IPR011545">
    <property type="entry name" value="DEAD/DEAH_box_helicase_dom"/>
</dbReference>
<accession>A0A9P5TZD1</accession>
<feature type="domain" description="Helicase ATP-binding" evidence="9">
    <location>
        <begin position="224"/>
        <end position="326"/>
    </location>
</feature>
<evidence type="ECO:0000256" key="2">
    <source>
        <dbReference type="ARBA" id="ARBA00022741"/>
    </source>
</evidence>
<dbReference type="GO" id="GO:0005829">
    <property type="term" value="C:cytosol"/>
    <property type="evidence" value="ECO:0007669"/>
    <property type="project" value="TreeGrafter"/>
</dbReference>
<organism evidence="10 11">
    <name type="scientific">Rhodocollybia butyracea</name>
    <dbReference type="NCBI Taxonomy" id="206335"/>
    <lineage>
        <taxon>Eukaryota</taxon>
        <taxon>Fungi</taxon>
        <taxon>Dikarya</taxon>
        <taxon>Basidiomycota</taxon>
        <taxon>Agaricomycotina</taxon>
        <taxon>Agaricomycetes</taxon>
        <taxon>Agaricomycetidae</taxon>
        <taxon>Agaricales</taxon>
        <taxon>Marasmiineae</taxon>
        <taxon>Omphalotaceae</taxon>
        <taxon>Rhodocollybia</taxon>
    </lineage>
</organism>
<evidence type="ECO:0000313" key="11">
    <source>
        <dbReference type="Proteomes" id="UP000772434"/>
    </source>
</evidence>
<keyword evidence="11" id="KW-1185">Reference proteome</keyword>
<dbReference type="SUPFAM" id="SSF52540">
    <property type="entry name" value="P-loop containing nucleoside triphosphate hydrolases"/>
    <property type="match status" value="1"/>
</dbReference>
<dbReference type="PROSITE" id="PS51192">
    <property type="entry name" value="HELICASE_ATP_BIND_1"/>
    <property type="match status" value="1"/>
</dbReference>
<comment type="catalytic activity">
    <reaction evidence="7">
        <text>ATP + H2O = ADP + phosphate + H(+)</text>
        <dbReference type="Rhea" id="RHEA:13065"/>
        <dbReference type="ChEBI" id="CHEBI:15377"/>
        <dbReference type="ChEBI" id="CHEBI:15378"/>
        <dbReference type="ChEBI" id="CHEBI:30616"/>
        <dbReference type="ChEBI" id="CHEBI:43474"/>
        <dbReference type="ChEBI" id="CHEBI:456216"/>
        <dbReference type="EC" id="3.6.4.13"/>
    </reaction>
</comment>
<evidence type="ECO:0000256" key="1">
    <source>
        <dbReference type="ARBA" id="ARBA00012552"/>
    </source>
</evidence>
<dbReference type="AlphaFoldDB" id="A0A9P5TZD1"/>